<keyword evidence="4" id="KW-1185">Reference proteome</keyword>
<feature type="compositionally biased region" description="Basic and acidic residues" evidence="1">
    <location>
        <begin position="41"/>
        <end position="51"/>
    </location>
</feature>
<dbReference type="AlphaFoldDB" id="A0A7J7K976"/>
<evidence type="ECO:0000313" key="3">
    <source>
        <dbReference type="EMBL" id="KAF6034158.1"/>
    </source>
</evidence>
<feature type="transmembrane region" description="Helical" evidence="2">
    <location>
        <begin position="98"/>
        <end position="117"/>
    </location>
</feature>
<sequence length="187" mass="20842">MWGQDEDDTLIDEQFKNLQTNLDTVIGETEKIDELTPVSTKGDKEEKEEKKTPKKKNKHLARCIRCIQDNRVKGGCVDPEEMADAAEDNLVLKKVLNIIFLLIGTLLFLAVVVVIIYTSSVKNKGALEPPSGVDLASAPNKTDYAYEYVPPDYDAEEAEINRYFGNNSNGKANFLKVKNSIDAMAMP</sequence>
<proteinExistence type="predicted"/>
<evidence type="ECO:0000313" key="4">
    <source>
        <dbReference type="Proteomes" id="UP000593567"/>
    </source>
</evidence>
<evidence type="ECO:0000256" key="1">
    <source>
        <dbReference type="SAM" id="MobiDB-lite"/>
    </source>
</evidence>
<keyword evidence="2" id="KW-1133">Transmembrane helix</keyword>
<feature type="region of interest" description="Disordered" evidence="1">
    <location>
        <begin position="33"/>
        <end position="54"/>
    </location>
</feature>
<keyword evidence="2" id="KW-0472">Membrane</keyword>
<accession>A0A7J7K976</accession>
<evidence type="ECO:0000256" key="2">
    <source>
        <dbReference type="SAM" id="Phobius"/>
    </source>
</evidence>
<comment type="caution">
    <text evidence="3">The sequence shown here is derived from an EMBL/GenBank/DDBJ whole genome shotgun (WGS) entry which is preliminary data.</text>
</comment>
<dbReference type="Proteomes" id="UP000593567">
    <property type="component" value="Unassembled WGS sequence"/>
</dbReference>
<dbReference type="EMBL" id="VXIV02001142">
    <property type="protein sequence ID" value="KAF6034158.1"/>
    <property type="molecule type" value="Genomic_DNA"/>
</dbReference>
<gene>
    <name evidence="3" type="ORF">EB796_007541</name>
</gene>
<organism evidence="3 4">
    <name type="scientific">Bugula neritina</name>
    <name type="common">Brown bryozoan</name>
    <name type="synonym">Sertularia neritina</name>
    <dbReference type="NCBI Taxonomy" id="10212"/>
    <lineage>
        <taxon>Eukaryota</taxon>
        <taxon>Metazoa</taxon>
        <taxon>Spiralia</taxon>
        <taxon>Lophotrochozoa</taxon>
        <taxon>Bryozoa</taxon>
        <taxon>Gymnolaemata</taxon>
        <taxon>Cheilostomatida</taxon>
        <taxon>Flustrina</taxon>
        <taxon>Buguloidea</taxon>
        <taxon>Bugulidae</taxon>
        <taxon>Bugula</taxon>
    </lineage>
</organism>
<protein>
    <submittedName>
        <fullName evidence="3">Uncharacterized protein</fullName>
    </submittedName>
</protein>
<reference evidence="3" key="1">
    <citation type="submission" date="2020-06" db="EMBL/GenBank/DDBJ databases">
        <title>Draft genome of Bugula neritina, a colonial animal packing powerful symbionts and potential medicines.</title>
        <authorList>
            <person name="Rayko M."/>
        </authorList>
    </citation>
    <scope>NUCLEOTIDE SEQUENCE [LARGE SCALE GENOMIC DNA]</scope>
    <source>
        <strain evidence="3">Kwan_BN1</strain>
    </source>
</reference>
<name>A0A7J7K976_BUGNE</name>
<keyword evidence="2" id="KW-0812">Transmembrane</keyword>